<reference evidence="1 2" key="1">
    <citation type="journal article" date="2014" name="Mol. Plant">
        <title>Chromosome Scale Genome Assembly and Transcriptome Profiling of Nannochloropsis gaditana in Nitrogen Depletion.</title>
        <authorList>
            <person name="Corteggiani Carpinelli E."/>
            <person name="Telatin A."/>
            <person name="Vitulo N."/>
            <person name="Forcato C."/>
            <person name="D'Angelo M."/>
            <person name="Schiavon R."/>
            <person name="Vezzi A."/>
            <person name="Giacometti G.M."/>
            <person name="Morosinotto T."/>
            <person name="Valle G."/>
        </authorList>
    </citation>
    <scope>NUCLEOTIDE SEQUENCE [LARGE SCALE GENOMIC DNA]</scope>
    <source>
        <strain evidence="1 2">B-31</strain>
    </source>
</reference>
<evidence type="ECO:0000313" key="2">
    <source>
        <dbReference type="Proteomes" id="UP000019335"/>
    </source>
</evidence>
<protein>
    <submittedName>
        <fullName evidence="1">Uncharacterized protein</fullName>
    </submittedName>
</protein>
<dbReference type="EMBL" id="AZIL01001033">
    <property type="protein sequence ID" value="EWM25193.1"/>
    <property type="molecule type" value="Genomic_DNA"/>
</dbReference>
<comment type="caution">
    <text evidence="1">The sequence shown here is derived from an EMBL/GenBank/DDBJ whole genome shotgun (WGS) entry which is preliminary data.</text>
</comment>
<accession>W7TNY3</accession>
<organism evidence="1 2">
    <name type="scientific">Nannochloropsis gaditana</name>
    <dbReference type="NCBI Taxonomy" id="72520"/>
    <lineage>
        <taxon>Eukaryota</taxon>
        <taxon>Sar</taxon>
        <taxon>Stramenopiles</taxon>
        <taxon>Ochrophyta</taxon>
        <taxon>Eustigmatophyceae</taxon>
        <taxon>Eustigmatales</taxon>
        <taxon>Monodopsidaceae</taxon>
        <taxon>Nannochloropsis</taxon>
    </lineage>
</organism>
<dbReference type="AlphaFoldDB" id="W7TNY3"/>
<dbReference type="Proteomes" id="UP000019335">
    <property type="component" value="Chromosome 12"/>
</dbReference>
<gene>
    <name evidence="1" type="ORF">Naga_102602g1</name>
</gene>
<sequence length="79" mass="8542">MITLATPYNALAFQKTVESWADPIILQEMEGGSTGAPSLQYGLPLGMDRVLCTRSGPQARREESTRHARPGVFLGLPLA</sequence>
<evidence type="ECO:0000313" key="1">
    <source>
        <dbReference type="EMBL" id="EWM25193.1"/>
    </source>
</evidence>
<name>W7TNY3_9STRA</name>
<keyword evidence="2" id="KW-1185">Reference proteome</keyword>
<proteinExistence type="predicted"/>